<sequence length="835" mass="92741">MGGAPVENTPPSEGSDYCIVSEVARVRLLYSRSKVYVYRSADKKDRISGFICVVQGPDDQYYIAWTPEALLSEHDRESHVQVELCPTPCAGPSSSDSPAPSLQASLALFSDDDCALVSTGPLNRARSISAVASYAFCKPVGEVLSLLIHPPSLTRWYGSLILNLADGSSLAPMWFHDDESASSMLGMARHWGGDDLLVWLSHAVEIDRAPDDPHRYEIKRSKTAHISLSRNQTPAASTVIQRPPPPPATAQPAELASAKSAPGAGDILDSALSGNIDPLMDQVKELQWGILERFSRITQTVRDAATSFIDTPVGRHVAPFIPPSLGIRGRTPSASESLVKEYEGARIYLAKWAAQHIISQQHEEGERESRLAAGGADGHTSVWEEWVTENGDLGAFEVVSTDRPSALPRPIRTQPPLTAERWFAFFEPSDSSTPNTEFRLTAGPDAVRRAVFAGGIEEDMRPLVWKYLLGIYPWTSSDAERQAIDKAKADEYWILKDRWLSDPELKASADFAEQSCRIEKDVLRTDRTLPLFATDAALDGSDEANVSEHGLPGSSASLEKMKDILMTYHFYDQGELGYVQGMSDLLAPVYSVYQDEPTTFWAFAKFMERMRTHFLRDQSGMQDELDTLAQLVEIASPQLFRHLEQCDAANMFCCYRWLLIWFKREFGFEDILRLWEVLWTDYLTDRFLLFVALAILQRHSDVIVDHLRSPEEVLKYVQDLGGSIDLNDALKGAEMSYYKTLLRVDAVERIRAERSLPPFADNTPEADPQSLAASEAPLITLDDADSDSEVSICHTPQLPGSSEGDHSVPDGQHQEIALPQVSKAVHEIFARGFRP</sequence>
<reference evidence="1" key="1">
    <citation type="submission" date="2022-07" db="EMBL/GenBank/DDBJ databases">
        <title>Phylogenomic reconstructions and comparative analyses of Kickxellomycotina fungi.</title>
        <authorList>
            <person name="Reynolds N.K."/>
            <person name="Stajich J.E."/>
            <person name="Barry K."/>
            <person name="Grigoriev I.V."/>
            <person name="Crous P."/>
            <person name="Smith M.E."/>
        </authorList>
    </citation>
    <scope>NUCLEOTIDE SEQUENCE</scope>
    <source>
        <strain evidence="1">BCRC 34780</strain>
    </source>
</reference>
<name>A0ACC1L8M2_9FUNG</name>
<dbReference type="EMBL" id="JANBUN010000538">
    <property type="protein sequence ID" value="KAJ2802993.1"/>
    <property type="molecule type" value="Genomic_DNA"/>
</dbReference>
<accession>A0ACC1L8M2</accession>
<dbReference type="Proteomes" id="UP001140087">
    <property type="component" value="Unassembled WGS sequence"/>
</dbReference>
<proteinExistence type="predicted"/>
<protein>
    <submittedName>
        <fullName evidence="1">GTPase activating protein</fullName>
    </submittedName>
</protein>
<gene>
    <name evidence="1" type="primary">GYP7</name>
    <name evidence="1" type="ORF">H4R21_002202</name>
</gene>
<keyword evidence="2" id="KW-1185">Reference proteome</keyword>
<evidence type="ECO:0000313" key="1">
    <source>
        <dbReference type="EMBL" id="KAJ2802993.1"/>
    </source>
</evidence>
<organism evidence="1 2">
    <name type="scientific">Coemansia helicoidea</name>
    <dbReference type="NCBI Taxonomy" id="1286919"/>
    <lineage>
        <taxon>Eukaryota</taxon>
        <taxon>Fungi</taxon>
        <taxon>Fungi incertae sedis</taxon>
        <taxon>Zoopagomycota</taxon>
        <taxon>Kickxellomycotina</taxon>
        <taxon>Kickxellomycetes</taxon>
        <taxon>Kickxellales</taxon>
        <taxon>Kickxellaceae</taxon>
        <taxon>Coemansia</taxon>
    </lineage>
</organism>
<evidence type="ECO:0000313" key="2">
    <source>
        <dbReference type="Proteomes" id="UP001140087"/>
    </source>
</evidence>
<comment type="caution">
    <text evidence="1">The sequence shown here is derived from an EMBL/GenBank/DDBJ whole genome shotgun (WGS) entry which is preliminary data.</text>
</comment>